<dbReference type="GO" id="GO:0015976">
    <property type="term" value="P:carbon utilization"/>
    <property type="evidence" value="ECO:0007669"/>
    <property type="project" value="InterPro"/>
</dbReference>
<evidence type="ECO:0000313" key="9">
    <source>
        <dbReference type="Proteomes" id="UP000199205"/>
    </source>
</evidence>
<name>A0A1C3WCR3_9HYPH</name>
<sequence length="209" mass="23168">MIEDLFARNRVWATERKAEKPNYFEKLSTLQQPDYLWIGCSDSRVPANVITGLEPGEVFVHRNVANLIHPADLNMLSVVEYAVHQLGVRHVIVCGHYGCGGIRAAVNEERYGLIDHWLQPVREMAEQAFECRECNAWTDADLDRLCEASVAAQVKRLARTPTLQAAWQAGKNVAIHGWVYGLKDGLLADLGCTVTGLLGNVTDKSTPNG</sequence>
<dbReference type="InterPro" id="IPR036874">
    <property type="entry name" value="Carbonic_anhydrase_sf"/>
</dbReference>
<evidence type="ECO:0000256" key="4">
    <source>
        <dbReference type="ARBA" id="ARBA00023239"/>
    </source>
</evidence>
<dbReference type="Proteomes" id="UP000199205">
    <property type="component" value="Unassembled WGS sequence"/>
</dbReference>
<keyword evidence="4 7" id="KW-0456">Lyase</keyword>
<keyword evidence="2 6" id="KW-0479">Metal-binding</keyword>
<dbReference type="AlphaFoldDB" id="A0A1C3WCR3"/>
<dbReference type="InterPro" id="IPR001765">
    <property type="entry name" value="Carbonic_anhydrase"/>
</dbReference>
<comment type="catalytic activity">
    <reaction evidence="5 7">
        <text>hydrogencarbonate + H(+) = CO2 + H2O</text>
        <dbReference type="Rhea" id="RHEA:10748"/>
        <dbReference type="ChEBI" id="CHEBI:15377"/>
        <dbReference type="ChEBI" id="CHEBI:15378"/>
        <dbReference type="ChEBI" id="CHEBI:16526"/>
        <dbReference type="ChEBI" id="CHEBI:17544"/>
        <dbReference type="EC" id="4.2.1.1"/>
    </reaction>
</comment>
<dbReference type="PANTHER" id="PTHR11002">
    <property type="entry name" value="CARBONIC ANHYDRASE"/>
    <property type="match status" value="1"/>
</dbReference>
<dbReference type="PROSITE" id="PS00705">
    <property type="entry name" value="PROK_CO2_ANHYDRASE_2"/>
    <property type="match status" value="1"/>
</dbReference>
<evidence type="ECO:0000313" key="8">
    <source>
        <dbReference type="EMBL" id="SCB37743.1"/>
    </source>
</evidence>
<dbReference type="RefSeq" id="WP_092574681.1">
    <property type="nucleotide sequence ID" value="NZ_FMAF01000010.1"/>
</dbReference>
<dbReference type="EMBL" id="FMAF01000010">
    <property type="protein sequence ID" value="SCB37743.1"/>
    <property type="molecule type" value="Genomic_DNA"/>
</dbReference>
<comment type="cofactor">
    <cofactor evidence="6">
        <name>Zn(2+)</name>
        <dbReference type="ChEBI" id="CHEBI:29105"/>
    </cofactor>
    <text evidence="6">Binds 1 zinc ion per subunit.</text>
</comment>
<accession>A0A1C3WCR3</accession>
<dbReference type="PANTHER" id="PTHR11002:SF76">
    <property type="entry name" value="CARBONIC ANHYDRASE"/>
    <property type="match status" value="1"/>
</dbReference>
<evidence type="ECO:0000256" key="1">
    <source>
        <dbReference type="ARBA" id="ARBA00006217"/>
    </source>
</evidence>
<evidence type="ECO:0000256" key="2">
    <source>
        <dbReference type="ARBA" id="ARBA00022723"/>
    </source>
</evidence>
<proteinExistence type="inferred from homology"/>
<keyword evidence="3 6" id="KW-0862">Zinc</keyword>
<protein>
    <recommendedName>
        <fullName evidence="7">Carbonic anhydrase</fullName>
        <ecNumber evidence="7">4.2.1.1</ecNumber>
    </recommendedName>
    <alternativeName>
        <fullName evidence="7">Carbonate dehydratase</fullName>
    </alternativeName>
</protein>
<dbReference type="EC" id="4.2.1.1" evidence="7"/>
<dbReference type="Pfam" id="PF00484">
    <property type="entry name" value="Pro_CA"/>
    <property type="match status" value="1"/>
</dbReference>
<dbReference type="Gene3D" id="3.40.1050.10">
    <property type="entry name" value="Carbonic anhydrase"/>
    <property type="match status" value="1"/>
</dbReference>
<evidence type="ECO:0000256" key="6">
    <source>
        <dbReference type="PIRSR" id="PIRSR601765-1"/>
    </source>
</evidence>
<gene>
    <name evidence="8" type="ORF">GA0061101_11067</name>
</gene>
<dbReference type="SMART" id="SM00947">
    <property type="entry name" value="Pro_CA"/>
    <property type="match status" value="1"/>
</dbReference>
<dbReference type="SUPFAM" id="SSF53056">
    <property type="entry name" value="beta-carbonic anhydrase, cab"/>
    <property type="match status" value="1"/>
</dbReference>
<comment type="similarity">
    <text evidence="1 7">Belongs to the beta-class carbonic anhydrase family.</text>
</comment>
<dbReference type="PROSITE" id="PS00704">
    <property type="entry name" value="PROK_CO2_ANHYDRASE_1"/>
    <property type="match status" value="1"/>
</dbReference>
<reference evidence="8 9" key="1">
    <citation type="submission" date="2016-08" db="EMBL/GenBank/DDBJ databases">
        <authorList>
            <person name="Seilhamer J.J."/>
        </authorList>
    </citation>
    <scope>NUCLEOTIDE SEQUENCE [LARGE SCALE GENOMIC DNA]</scope>
    <source>
        <strain evidence="8 9">P1-7</strain>
    </source>
</reference>
<comment type="function">
    <text evidence="7">Reversible hydration of carbon dioxide.</text>
</comment>
<dbReference type="FunFam" id="3.40.1050.10:FF:000001">
    <property type="entry name" value="Carbonic anhydrase"/>
    <property type="match status" value="1"/>
</dbReference>
<dbReference type="CDD" id="cd00883">
    <property type="entry name" value="beta_CA_cladeA"/>
    <property type="match status" value="1"/>
</dbReference>
<evidence type="ECO:0000256" key="7">
    <source>
        <dbReference type="RuleBase" id="RU003956"/>
    </source>
</evidence>
<feature type="binding site" evidence="6">
    <location>
        <position position="99"/>
    </location>
    <ligand>
        <name>Zn(2+)</name>
        <dbReference type="ChEBI" id="CHEBI:29105"/>
    </ligand>
</feature>
<dbReference type="GO" id="GO:0004089">
    <property type="term" value="F:carbonate dehydratase activity"/>
    <property type="evidence" value="ECO:0007669"/>
    <property type="project" value="UniProtKB-UniRule"/>
</dbReference>
<feature type="binding site" evidence="6">
    <location>
        <position position="96"/>
    </location>
    <ligand>
        <name>Zn(2+)</name>
        <dbReference type="ChEBI" id="CHEBI:29105"/>
    </ligand>
</feature>
<dbReference type="OrthoDB" id="9797527at2"/>
<feature type="binding site" evidence="6">
    <location>
        <position position="42"/>
    </location>
    <ligand>
        <name>Zn(2+)</name>
        <dbReference type="ChEBI" id="CHEBI:29105"/>
    </ligand>
</feature>
<evidence type="ECO:0000256" key="5">
    <source>
        <dbReference type="ARBA" id="ARBA00048348"/>
    </source>
</evidence>
<evidence type="ECO:0000256" key="3">
    <source>
        <dbReference type="ARBA" id="ARBA00022833"/>
    </source>
</evidence>
<dbReference type="GO" id="GO:0008270">
    <property type="term" value="F:zinc ion binding"/>
    <property type="evidence" value="ECO:0007669"/>
    <property type="project" value="UniProtKB-UniRule"/>
</dbReference>
<organism evidence="8 9">
    <name type="scientific">Rhizobium lusitanum</name>
    <dbReference type="NCBI Taxonomy" id="293958"/>
    <lineage>
        <taxon>Bacteria</taxon>
        <taxon>Pseudomonadati</taxon>
        <taxon>Pseudomonadota</taxon>
        <taxon>Alphaproteobacteria</taxon>
        <taxon>Hyphomicrobiales</taxon>
        <taxon>Rhizobiaceae</taxon>
        <taxon>Rhizobium/Agrobacterium group</taxon>
        <taxon>Rhizobium</taxon>
    </lineage>
</organism>
<dbReference type="InterPro" id="IPR015892">
    <property type="entry name" value="Carbonic_anhydrase_CS"/>
</dbReference>
<feature type="binding site" evidence="6">
    <location>
        <position position="40"/>
    </location>
    <ligand>
        <name>Zn(2+)</name>
        <dbReference type="ChEBI" id="CHEBI:29105"/>
    </ligand>
</feature>